<name>A0ABV6KYH4_9BACI</name>
<dbReference type="PROSITE" id="PS00216">
    <property type="entry name" value="SUGAR_TRANSPORT_1"/>
    <property type="match status" value="1"/>
</dbReference>
<dbReference type="PROSITE" id="PS50850">
    <property type="entry name" value="MFS"/>
    <property type="match status" value="1"/>
</dbReference>
<keyword evidence="5 7" id="KW-1133">Transmembrane helix</keyword>
<sequence length="408" mass="43460">METNKKYYPIAFALYFTYLVHGIGVSILAQYKQNFAEKWGATTLTDGTFDVSMVLTVIAALGLGRLISLPIAGPLSDKFGRRVSGLIGITAYVTYFIGLVFSPSMYVAYAFALLGGVANSFIDTAVYPAIMEIFKKKGDVGNLFVKFSISIGQFLLPFMIGFVAANTMPFTSLFYLSAILLAVAGVLMAVLPFPPMLAKVEKADSKKSEKLKLTGPSLAIVILGFTVTSTFILWLNANQELGKLYGLADPSKIQSYYALGTVIAILITSYLINKKILQSVQVVALYPAIAAVMLLVIYFVKVPSILLVGGFVLGFTAAGGVLQLVTSLAVELSPANGGKMTSIVMIASSLANYTILTAAGAITRAGGVDGPLYLLLFNFVITAIGVGLAVYVNKKYAEKTIAQVKLAS</sequence>
<accession>A0ABV6KYH4</accession>
<evidence type="ECO:0000256" key="3">
    <source>
        <dbReference type="ARBA" id="ARBA00022448"/>
    </source>
</evidence>
<evidence type="ECO:0000256" key="6">
    <source>
        <dbReference type="ARBA" id="ARBA00023136"/>
    </source>
</evidence>
<feature type="domain" description="Major facilitator superfamily (MFS) profile" evidence="8">
    <location>
        <begin position="10"/>
        <end position="397"/>
    </location>
</feature>
<evidence type="ECO:0000259" key="8">
    <source>
        <dbReference type="PROSITE" id="PS50850"/>
    </source>
</evidence>
<keyword evidence="3" id="KW-0813">Transport</keyword>
<dbReference type="Gene3D" id="1.20.1250.20">
    <property type="entry name" value="MFS general substrate transporter like domains"/>
    <property type="match status" value="1"/>
</dbReference>
<comment type="similarity">
    <text evidence="2">Belongs to the major facilitator superfamily.</text>
</comment>
<evidence type="ECO:0000256" key="5">
    <source>
        <dbReference type="ARBA" id="ARBA00022989"/>
    </source>
</evidence>
<evidence type="ECO:0000313" key="10">
    <source>
        <dbReference type="Proteomes" id="UP001589738"/>
    </source>
</evidence>
<dbReference type="InterPro" id="IPR011701">
    <property type="entry name" value="MFS"/>
</dbReference>
<dbReference type="PANTHER" id="PTHR23514">
    <property type="entry name" value="BYPASS OF STOP CODON PROTEIN 6"/>
    <property type="match status" value="1"/>
</dbReference>
<protein>
    <submittedName>
        <fullName evidence="9">MFS transporter</fullName>
    </submittedName>
</protein>
<feature type="transmembrane region" description="Helical" evidence="7">
    <location>
        <begin position="213"/>
        <end position="235"/>
    </location>
</feature>
<feature type="transmembrane region" description="Helical" evidence="7">
    <location>
        <begin position="107"/>
        <end position="131"/>
    </location>
</feature>
<comment type="caution">
    <text evidence="9">The sequence shown here is derived from an EMBL/GenBank/DDBJ whole genome shotgun (WGS) entry which is preliminary data.</text>
</comment>
<evidence type="ECO:0000256" key="4">
    <source>
        <dbReference type="ARBA" id="ARBA00022692"/>
    </source>
</evidence>
<dbReference type="InterPro" id="IPR036259">
    <property type="entry name" value="MFS_trans_sf"/>
</dbReference>
<evidence type="ECO:0000256" key="2">
    <source>
        <dbReference type="ARBA" id="ARBA00008335"/>
    </source>
</evidence>
<gene>
    <name evidence="9" type="ORF">ACFFHF_24685</name>
</gene>
<dbReference type="RefSeq" id="WP_377059285.1">
    <property type="nucleotide sequence ID" value="NZ_JBHLUU010000128.1"/>
</dbReference>
<feature type="transmembrane region" description="Helical" evidence="7">
    <location>
        <begin position="280"/>
        <end position="300"/>
    </location>
</feature>
<keyword evidence="4 7" id="KW-0812">Transmembrane</keyword>
<dbReference type="InterPro" id="IPR020846">
    <property type="entry name" value="MFS_dom"/>
</dbReference>
<dbReference type="InterPro" id="IPR051788">
    <property type="entry name" value="MFS_Transporter"/>
</dbReference>
<keyword evidence="10" id="KW-1185">Reference proteome</keyword>
<feature type="transmembrane region" description="Helical" evidence="7">
    <location>
        <begin position="51"/>
        <end position="71"/>
    </location>
</feature>
<feature type="transmembrane region" description="Helical" evidence="7">
    <location>
        <begin position="255"/>
        <end position="273"/>
    </location>
</feature>
<evidence type="ECO:0000256" key="7">
    <source>
        <dbReference type="SAM" id="Phobius"/>
    </source>
</evidence>
<dbReference type="Proteomes" id="UP001589738">
    <property type="component" value="Unassembled WGS sequence"/>
</dbReference>
<organism evidence="9 10">
    <name type="scientific">Robertmurraya beringensis</name>
    <dbReference type="NCBI Taxonomy" id="641660"/>
    <lineage>
        <taxon>Bacteria</taxon>
        <taxon>Bacillati</taxon>
        <taxon>Bacillota</taxon>
        <taxon>Bacilli</taxon>
        <taxon>Bacillales</taxon>
        <taxon>Bacillaceae</taxon>
        <taxon>Robertmurraya</taxon>
    </lineage>
</organism>
<reference evidence="9 10" key="1">
    <citation type="submission" date="2024-09" db="EMBL/GenBank/DDBJ databases">
        <authorList>
            <person name="Sun Q."/>
            <person name="Mori K."/>
        </authorList>
    </citation>
    <scope>NUCLEOTIDE SEQUENCE [LARGE SCALE GENOMIC DNA]</scope>
    <source>
        <strain evidence="9 10">CGMCC 1.9126</strain>
    </source>
</reference>
<dbReference type="SUPFAM" id="SSF103473">
    <property type="entry name" value="MFS general substrate transporter"/>
    <property type="match status" value="1"/>
</dbReference>
<feature type="transmembrane region" description="Helical" evidence="7">
    <location>
        <begin position="83"/>
        <end position="101"/>
    </location>
</feature>
<dbReference type="PANTHER" id="PTHR23514:SF3">
    <property type="entry name" value="BYPASS OF STOP CODON PROTEIN 6"/>
    <property type="match status" value="1"/>
</dbReference>
<comment type="subcellular location">
    <subcellularLocation>
        <location evidence="1">Cell membrane</location>
        <topology evidence="1">Multi-pass membrane protein</topology>
    </subcellularLocation>
</comment>
<dbReference type="InterPro" id="IPR005829">
    <property type="entry name" value="Sugar_transporter_CS"/>
</dbReference>
<feature type="transmembrane region" description="Helical" evidence="7">
    <location>
        <begin position="173"/>
        <end position="193"/>
    </location>
</feature>
<feature type="transmembrane region" description="Helical" evidence="7">
    <location>
        <begin position="342"/>
        <end position="366"/>
    </location>
</feature>
<keyword evidence="6 7" id="KW-0472">Membrane</keyword>
<proteinExistence type="inferred from homology"/>
<dbReference type="EMBL" id="JBHLUU010000128">
    <property type="protein sequence ID" value="MFC0478388.1"/>
    <property type="molecule type" value="Genomic_DNA"/>
</dbReference>
<evidence type="ECO:0000313" key="9">
    <source>
        <dbReference type="EMBL" id="MFC0478388.1"/>
    </source>
</evidence>
<feature type="transmembrane region" description="Helical" evidence="7">
    <location>
        <begin position="306"/>
        <end position="330"/>
    </location>
</feature>
<feature type="transmembrane region" description="Helical" evidence="7">
    <location>
        <begin position="372"/>
        <end position="392"/>
    </location>
</feature>
<feature type="transmembrane region" description="Helical" evidence="7">
    <location>
        <begin position="12"/>
        <end position="31"/>
    </location>
</feature>
<evidence type="ECO:0000256" key="1">
    <source>
        <dbReference type="ARBA" id="ARBA00004651"/>
    </source>
</evidence>
<feature type="transmembrane region" description="Helical" evidence="7">
    <location>
        <begin position="143"/>
        <end position="167"/>
    </location>
</feature>
<dbReference type="Pfam" id="PF07690">
    <property type="entry name" value="MFS_1"/>
    <property type="match status" value="1"/>
</dbReference>